<dbReference type="KEGG" id="falb:HYN59_10325"/>
<sequence>MKEPIQIYIPTPCQENWANMTPSDKGRFCASCQKNVRDFTLSSDREIASAFAKGINLCGRFLPSQLDRELSVSQEKSPVWSAAAAILAMMSLGTLGVSAQTPVATEQQIPDETSPKMTEPSSLLVSGTITDFSGPLPNVAVTIKGTQACEMTDSNGKYSIEACSGQTIVFSHRGFILQEGTIADPDSGAIDISFEAGQLLDEIVVTGYGNSRRQLSIVGVVSLTTKTIEKRRTFFGRIFHAVGNVFR</sequence>
<accession>A0A2S1QYS2</accession>
<dbReference type="EMBL" id="CP029186">
    <property type="protein sequence ID" value="AWH85489.1"/>
    <property type="molecule type" value="Genomic_DNA"/>
</dbReference>
<dbReference type="AlphaFoldDB" id="A0A2S1QYS2"/>
<gene>
    <name evidence="1" type="ORF">HYN59_10325</name>
</gene>
<reference evidence="1 2" key="1">
    <citation type="submission" date="2018-04" db="EMBL/GenBank/DDBJ databases">
        <title>Genome sequencing of Flavobacterium sp. HYN0059.</title>
        <authorList>
            <person name="Yi H."/>
            <person name="Baek C."/>
        </authorList>
    </citation>
    <scope>NUCLEOTIDE SEQUENCE [LARGE SCALE GENOMIC DNA]</scope>
    <source>
        <strain evidence="1 2">HYN0059</strain>
    </source>
</reference>
<name>A0A2S1QYS2_9FLAO</name>
<organism evidence="1 2">
    <name type="scientific">Flavobacterium album</name>
    <dbReference type="NCBI Taxonomy" id="2175091"/>
    <lineage>
        <taxon>Bacteria</taxon>
        <taxon>Pseudomonadati</taxon>
        <taxon>Bacteroidota</taxon>
        <taxon>Flavobacteriia</taxon>
        <taxon>Flavobacteriales</taxon>
        <taxon>Flavobacteriaceae</taxon>
        <taxon>Flavobacterium</taxon>
    </lineage>
</organism>
<dbReference type="Pfam" id="PF13715">
    <property type="entry name" value="CarbopepD_reg_2"/>
    <property type="match status" value="1"/>
</dbReference>
<evidence type="ECO:0000313" key="1">
    <source>
        <dbReference type="EMBL" id="AWH85489.1"/>
    </source>
</evidence>
<protein>
    <recommendedName>
        <fullName evidence="3">TonB-dependent receptor plug domain-containing protein</fullName>
    </recommendedName>
</protein>
<keyword evidence="2" id="KW-1185">Reference proteome</keyword>
<evidence type="ECO:0000313" key="2">
    <source>
        <dbReference type="Proteomes" id="UP000244929"/>
    </source>
</evidence>
<proteinExistence type="predicted"/>
<dbReference type="OrthoDB" id="7432683at2"/>
<dbReference type="InterPro" id="IPR008969">
    <property type="entry name" value="CarboxyPept-like_regulatory"/>
</dbReference>
<dbReference type="Proteomes" id="UP000244929">
    <property type="component" value="Chromosome"/>
</dbReference>
<evidence type="ECO:0008006" key="3">
    <source>
        <dbReference type="Google" id="ProtNLM"/>
    </source>
</evidence>
<dbReference type="Gene3D" id="2.60.40.1120">
    <property type="entry name" value="Carboxypeptidase-like, regulatory domain"/>
    <property type="match status" value="1"/>
</dbReference>
<dbReference type="SUPFAM" id="SSF49464">
    <property type="entry name" value="Carboxypeptidase regulatory domain-like"/>
    <property type="match status" value="1"/>
</dbReference>